<keyword evidence="5 7" id="KW-0472">Membrane</keyword>
<keyword evidence="4 7" id="KW-1133">Transmembrane helix</keyword>
<dbReference type="EMBL" id="PVZG01000003">
    <property type="protein sequence ID" value="PRY31343.1"/>
    <property type="molecule type" value="Genomic_DNA"/>
</dbReference>
<evidence type="ECO:0000256" key="5">
    <source>
        <dbReference type="ARBA" id="ARBA00023136"/>
    </source>
</evidence>
<feature type="transmembrane region" description="Helical" evidence="7">
    <location>
        <begin position="391"/>
        <end position="419"/>
    </location>
</feature>
<dbReference type="GO" id="GO:0016020">
    <property type="term" value="C:membrane"/>
    <property type="evidence" value="ECO:0007669"/>
    <property type="project" value="UniProtKB-SubCell"/>
</dbReference>
<comment type="caution">
    <text evidence="8">The sequence shown here is derived from an EMBL/GenBank/DDBJ whole genome shotgun (WGS) entry which is preliminary data.</text>
</comment>
<feature type="transmembrane region" description="Helical" evidence="7">
    <location>
        <begin position="148"/>
        <end position="165"/>
    </location>
</feature>
<evidence type="ECO:0000256" key="6">
    <source>
        <dbReference type="SAM" id="MobiDB-lite"/>
    </source>
</evidence>
<keyword evidence="9" id="KW-1185">Reference proteome</keyword>
<protein>
    <submittedName>
        <fullName evidence="8">Putative PurR-regulated permease PerM</fullName>
    </submittedName>
</protein>
<organism evidence="8 9">
    <name type="scientific">Pseudosporangium ferrugineum</name>
    <dbReference type="NCBI Taxonomy" id="439699"/>
    <lineage>
        <taxon>Bacteria</taxon>
        <taxon>Bacillati</taxon>
        <taxon>Actinomycetota</taxon>
        <taxon>Actinomycetes</taxon>
        <taxon>Micromonosporales</taxon>
        <taxon>Micromonosporaceae</taxon>
        <taxon>Pseudosporangium</taxon>
    </lineage>
</organism>
<dbReference type="PANTHER" id="PTHR21716:SF62">
    <property type="entry name" value="TRANSPORT PROTEIN YDBI-RELATED"/>
    <property type="match status" value="1"/>
</dbReference>
<keyword evidence="3 7" id="KW-0812">Transmembrane</keyword>
<evidence type="ECO:0000256" key="2">
    <source>
        <dbReference type="ARBA" id="ARBA00009773"/>
    </source>
</evidence>
<dbReference type="Proteomes" id="UP000239209">
    <property type="component" value="Unassembled WGS sequence"/>
</dbReference>
<evidence type="ECO:0000256" key="7">
    <source>
        <dbReference type="SAM" id="Phobius"/>
    </source>
</evidence>
<sequence>MTAEEPRPDPVPAAGPAEPDPGTTSPATGTAASAPGPAATDPGTPEAGSGSSEVGSATGSRAASASGSAQASSAAGSAEAGRSGSAQAGSGSESAEGSETGSPQAGSGSRSGAPLPDGYGVPGVAGGVADDDGEFGAPGPPLSRRNPFLIGLLGGLGLLTAYGIFLGLRNAASILVLIFIALFLAIGLNPAIVRLRSWGFPRWLAVTVMALTIVLLLCGGVLALIPPLVTQTGQLIDNVPGFIQDLQRNKAINDLIEQYDILNKVQSAINAGTVTNTLGGVVGGAKLLFGTIFNVLTVLVLVIYFMAAFDRMKEGAYALVPASRRTRVRLLTDEILTKVGAYMVGAIAIAVLAGISTWVLAVIIGLAYPFALAVVVAVCDLIPQIGATLGAVIVSLVGFADSLPNGLICLGFFIVYQQIENYLIYPNVMRRSVKVSDVAAVTAALLGVGLFGVLGALIAIPMVAAIQLIVREVVNPSMERK</sequence>
<feature type="transmembrane region" description="Helical" evidence="7">
    <location>
        <begin position="439"/>
        <end position="470"/>
    </location>
</feature>
<dbReference type="GO" id="GO:0055085">
    <property type="term" value="P:transmembrane transport"/>
    <property type="evidence" value="ECO:0007669"/>
    <property type="project" value="TreeGrafter"/>
</dbReference>
<evidence type="ECO:0000313" key="8">
    <source>
        <dbReference type="EMBL" id="PRY31343.1"/>
    </source>
</evidence>
<accession>A0A2T0SDE0</accession>
<reference evidence="8 9" key="1">
    <citation type="submission" date="2018-03" db="EMBL/GenBank/DDBJ databases">
        <title>Genomic Encyclopedia of Archaeal and Bacterial Type Strains, Phase II (KMG-II): from individual species to whole genera.</title>
        <authorList>
            <person name="Goeker M."/>
        </authorList>
    </citation>
    <scope>NUCLEOTIDE SEQUENCE [LARGE SCALE GENOMIC DNA]</scope>
    <source>
        <strain evidence="8 9">DSM 45348</strain>
    </source>
</reference>
<feature type="transmembrane region" description="Helical" evidence="7">
    <location>
        <begin position="203"/>
        <end position="225"/>
    </location>
</feature>
<feature type="transmembrane region" description="Helical" evidence="7">
    <location>
        <begin position="171"/>
        <end position="191"/>
    </location>
</feature>
<comment type="subcellular location">
    <subcellularLocation>
        <location evidence="1">Membrane</location>
        <topology evidence="1">Multi-pass membrane protein</topology>
    </subcellularLocation>
</comment>
<dbReference type="Pfam" id="PF01594">
    <property type="entry name" value="AI-2E_transport"/>
    <property type="match status" value="1"/>
</dbReference>
<dbReference type="AlphaFoldDB" id="A0A2T0SDE0"/>
<dbReference type="InterPro" id="IPR002549">
    <property type="entry name" value="AI-2E-like"/>
</dbReference>
<feature type="compositionally biased region" description="Low complexity" evidence="6">
    <location>
        <begin position="20"/>
        <end position="102"/>
    </location>
</feature>
<evidence type="ECO:0000313" key="9">
    <source>
        <dbReference type="Proteomes" id="UP000239209"/>
    </source>
</evidence>
<dbReference type="PANTHER" id="PTHR21716">
    <property type="entry name" value="TRANSMEMBRANE PROTEIN"/>
    <property type="match status" value="1"/>
</dbReference>
<proteinExistence type="inferred from homology"/>
<evidence type="ECO:0000256" key="1">
    <source>
        <dbReference type="ARBA" id="ARBA00004141"/>
    </source>
</evidence>
<feature type="transmembrane region" description="Helical" evidence="7">
    <location>
        <begin position="287"/>
        <end position="309"/>
    </location>
</feature>
<name>A0A2T0SDE0_9ACTN</name>
<evidence type="ECO:0000256" key="3">
    <source>
        <dbReference type="ARBA" id="ARBA00022692"/>
    </source>
</evidence>
<gene>
    <name evidence="8" type="ORF">CLV70_103229</name>
</gene>
<feature type="region of interest" description="Disordered" evidence="6">
    <location>
        <begin position="1"/>
        <end position="123"/>
    </location>
</feature>
<evidence type="ECO:0000256" key="4">
    <source>
        <dbReference type="ARBA" id="ARBA00022989"/>
    </source>
</evidence>
<comment type="similarity">
    <text evidence="2">Belongs to the autoinducer-2 exporter (AI-2E) (TC 2.A.86) family.</text>
</comment>